<evidence type="ECO:0000256" key="1">
    <source>
        <dbReference type="SAM" id="Phobius"/>
    </source>
</evidence>
<keyword evidence="1" id="KW-0472">Membrane</keyword>
<keyword evidence="1" id="KW-1133">Transmembrane helix</keyword>
<dbReference type="InterPro" id="IPR009214">
    <property type="entry name" value="DUF1129"/>
</dbReference>
<feature type="transmembrane region" description="Helical" evidence="1">
    <location>
        <begin position="197"/>
        <end position="217"/>
    </location>
</feature>
<feature type="transmembrane region" description="Helical" evidence="1">
    <location>
        <begin position="131"/>
        <end position="151"/>
    </location>
</feature>
<name>A0A848MBN3_PAELE</name>
<reference evidence="2 3" key="1">
    <citation type="submission" date="2020-04" db="EMBL/GenBank/DDBJ databases">
        <title>Paenibacillus algicola sp. nov., a novel marine bacterium producing alginate lyase.</title>
        <authorList>
            <person name="Huang H."/>
        </authorList>
    </citation>
    <scope>NUCLEOTIDE SEQUENCE [LARGE SCALE GENOMIC DNA]</scope>
    <source>
        <strain evidence="2 3">L7-75</strain>
    </source>
</reference>
<evidence type="ECO:0000313" key="2">
    <source>
        <dbReference type="EMBL" id="NMO97433.1"/>
    </source>
</evidence>
<proteinExistence type="predicted"/>
<feature type="transmembrane region" description="Helical" evidence="1">
    <location>
        <begin position="97"/>
        <end position="119"/>
    </location>
</feature>
<comment type="caution">
    <text evidence="2">The sequence shown here is derived from an EMBL/GenBank/DDBJ whole genome shotgun (WGS) entry which is preliminary data.</text>
</comment>
<dbReference type="AlphaFoldDB" id="A0A848MBN3"/>
<dbReference type="PANTHER" id="PTHR41307:SF1">
    <property type="entry name" value="MEMBRANE PROTEIN"/>
    <property type="match status" value="1"/>
</dbReference>
<dbReference type="Proteomes" id="UP000565468">
    <property type="component" value="Unassembled WGS sequence"/>
</dbReference>
<gene>
    <name evidence="2" type="ORF">HII30_16835</name>
</gene>
<dbReference type="SUPFAM" id="SSF158560">
    <property type="entry name" value="BH3980-like"/>
    <property type="match status" value="1"/>
</dbReference>
<organism evidence="2 3">
    <name type="scientific">Paenibacillus lemnae</name>
    <dbReference type="NCBI Taxonomy" id="1330551"/>
    <lineage>
        <taxon>Bacteria</taxon>
        <taxon>Bacillati</taxon>
        <taxon>Bacillota</taxon>
        <taxon>Bacilli</taxon>
        <taxon>Bacillales</taxon>
        <taxon>Paenibacillaceae</taxon>
        <taxon>Paenibacillus</taxon>
    </lineage>
</organism>
<feature type="transmembrane region" description="Helical" evidence="1">
    <location>
        <begin position="172"/>
        <end position="191"/>
    </location>
</feature>
<dbReference type="RefSeq" id="WP_169506220.1">
    <property type="nucleotide sequence ID" value="NZ_JABBPN010000018.1"/>
</dbReference>
<keyword evidence="3" id="KW-1185">Reference proteome</keyword>
<protein>
    <submittedName>
        <fullName evidence="2">DUF1129 domain-containing protein</fullName>
    </submittedName>
</protein>
<dbReference type="Gene3D" id="1.10.1900.10">
    <property type="entry name" value="c-terminal domain of poly(a) binding protein"/>
    <property type="match status" value="1"/>
</dbReference>
<sequence length="220" mass="24539">MNVKKMIAENNRLQAQMTPDNLNYYEDMVVYIRFSKIDETQGEELLLEMAQHILEAQEQGRTAEDVFGTDPKAYCADLVENLPKPDTMSTLKLSLMIPWVALTWFFLPQALAGLLAIWFGGDVEKMSQVRLSTLLLIAGGSFVLIHLVMSWMKRTTFTKDKNKRSLNFGSMAVYLIVLAAIVGGGILLSPMLPVLSVSPWVSLALFAIGLAGTKLFFMRA</sequence>
<accession>A0A848MBN3</accession>
<evidence type="ECO:0000313" key="3">
    <source>
        <dbReference type="Proteomes" id="UP000565468"/>
    </source>
</evidence>
<keyword evidence="1" id="KW-0812">Transmembrane</keyword>
<dbReference type="EMBL" id="JABBPN010000018">
    <property type="protein sequence ID" value="NMO97433.1"/>
    <property type="molecule type" value="Genomic_DNA"/>
</dbReference>
<dbReference type="PANTHER" id="PTHR41307">
    <property type="entry name" value="MEMBRANE PROTEIN-RELATED"/>
    <property type="match status" value="1"/>
</dbReference>
<dbReference type="Pfam" id="PF06570">
    <property type="entry name" value="DUF1129"/>
    <property type="match status" value="1"/>
</dbReference>